<dbReference type="InterPro" id="IPR050834">
    <property type="entry name" value="Glycosyltransf_2"/>
</dbReference>
<dbReference type="EC" id="2.4.-.-" evidence="2"/>
<dbReference type="GO" id="GO:0016757">
    <property type="term" value="F:glycosyltransferase activity"/>
    <property type="evidence" value="ECO:0007669"/>
    <property type="project" value="UniProtKB-KW"/>
</dbReference>
<dbReference type="SUPFAM" id="SSF53448">
    <property type="entry name" value="Nucleotide-diphospho-sugar transferases"/>
    <property type="match status" value="1"/>
</dbReference>
<dbReference type="InterPro" id="IPR029044">
    <property type="entry name" value="Nucleotide-diphossugar_trans"/>
</dbReference>
<dbReference type="Pfam" id="PF00535">
    <property type="entry name" value="Glycos_transf_2"/>
    <property type="match status" value="1"/>
</dbReference>
<dbReference type="EMBL" id="JBHRYJ010000001">
    <property type="protein sequence ID" value="MFC3675454.1"/>
    <property type="molecule type" value="Genomic_DNA"/>
</dbReference>
<proteinExistence type="predicted"/>
<dbReference type="PANTHER" id="PTHR43685:SF11">
    <property type="entry name" value="GLYCOSYLTRANSFERASE TAGX-RELATED"/>
    <property type="match status" value="1"/>
</dbReference>
<comment type="caution">
    <text evidence="2">The sequence shown here is derived from an EMBL/GenBank/DDBJ whole genome shotgun (WGS) entry which is preliminary data.</text>
</comment>
<dbReference type="CDD" id="cd06433">
    <property type="entry name" value="GT_2_WfgS_like"/>
    <property type="match status" value="1"/>
</dbReference>
<dbReference type="PANTHER" id="PTHR43685">
    <property type="entry name" value="GLYCOSYLTRANSFERASE"/>
    <property type="match status" value="1"/>
</dbReference>
<protein>
    <submittedName>
        <fullName evidence="2">Glycosyltransferase family 2 protein</fullName>
        <ecNumber evidence="2">2.4.-.-</ecNumber>
    </submittedName>
</protein>
<evidence type="ECO:0000259" key="1">
    <source>
        <dbReference type="Pfam" id="PF00535"/>
    </source>
</evidence>
<keyword evidence="2" id="KW-0328">Glycosyltransferase</keyword>
<dbReference type="Gene3D" id="3.90.550.10">
    <property type="entry name" value="Spore Coat Polysaccharide Biosynthesis Protein SpsA, Chain A"/>
    <property type="match status" value="1"/>
</dbReference>
<feature type="domain" description="Glycosyltransferase 2-like" evidence="1">
    <location>
        <begin position="5"/>
        <end position="171"/>
    </location>
</feature>
<sequence length="472" mass="52611">MPRVSVIMPSYNHARYIGAAIESVLAQTMADFELIIVDDGSADNSREVIAGYTDPRITFLPFEKNRGAYTAINDAMKLARGEFVAHLNSDDRFLPDKLERQIAFLETHPDIGICFSTVEIIDGEDRPVTDNEYSQIFAPRNGNRHAWLRYLFTQNCLCHPTMLARRSVLERAGPYDDRYRQMADLDLWIRIAMFTGIHVLEQPTLQFRDHGLNTGGRSTPVRLRSAQERRFITERYFAITDPAELYAVFPDLAQIAPQPVPGTTRYLVAMQALRTGRQQFVILAIETLFRLMDDPEQRQLLESAYGFTMARLHKLAGGSNVYGGPAISETRFCAVEDGKLRVAEDTYFLDDAFDLRFALPRGDRIGAYILQMMTVPSVLSVSRLSYVMADGSEIPVEGWDSNARPPVRGQLGVMHFPLYPAQFGFAVGAIPADAVGLRIAGRLNQSGAAALEAYFRLAEAAAAPGGETVTAR</sequence>
<organism evidence="2 3">
    <name type="scientific">Ferrovibrio xuzhouensis</name>
    <dbReference type="NCBI Taxonomy" id="1576914"/>
    <lineage>
        <taxon>Bacteria</taxon>
        <taxon>Pseudomonadati</taxon>
        <taxon>Pseudomonadota</taxon>
        <taxon>Alphaproteobacteria</taxon>
        <taxon>Rhodospirillales</taxon>
        <taxon>Rhodospirillaceae</taxon>
        <taxon>Ferrovibrio</taxon>
    </lineage>
</organism>
<keyword evidence="2" id="KW-0808">Transferase</keyword>
<dbReference type="InterPro" id="IPR001173">
    <property type="entry name" value="Glyco_trans_2-like"/>
</dbReference>
<keyword evidence="3" id="KW-1185">Reference proteome</keyword>
<gene>
    <name evidence="2" type="ORF">ACFOOQ_07865</name>
</gene>
<reference evidence="3" key="1">
    <citation type="journal article" date="2019" name="Int. J. Syst. Evol. Microbiol.">
        <title>The Global Catalogue of Microorganisms (GCM) 10K type strain sequencing project: providing services to taxonomists for standard genome sequencing and annotation.</title>
        <authorList>
            <consortium name="The Broad Institute Genomics Platform"/>
            <consortium name="The Broad Institute Genome Sequencing Center for Infectious Disease"/>
            <person name="Wu L."/>
            <person name="Ma J."/>
        </authorList>
    </citation>
    <scope>NUCLEOTIDE SEQUENCE [LARGE SCALE GENOMIC DNA]</scope>
    <source>
        <strain evidence="3">KCTC 42182</strain>
    </source>
</reference>
<name>A0ABV7VE89_9PROT</name>
<dbReference type="Proteomes" id="UP001595711">
    <property type="component" value="Unassembled WGS sequence"/>
</dbReference>
<evidence type="ECO:0000313" key="2">
    <source>
        <dbReference type="EMBL" id="MFC3675454.1"/>
    </source>
</evidence>
<accession>A0ABV7VE89</accession>
<evidence type="ECO:0000313" key="3">
    <source>
        <dbReference type="Proteomes" id="UP001595711"/>
    </source>
</evidence>
<dbReference type="RefSeq" id="WP_379724062.1">
    <property type="nucleotide sequence ID" value="NZ_JBHRYJ010000001.1"/>
</dbReference>